<evidence type="ECO:0000313" key="1">
    <source>
        <dbReference type="EMBL" id="MFC3704250.1"/>
    </source>
</evidence>
<dbReference type="Proteomes" id="UP001595613">
    <property type="component" value="Unassembled WGS sequence"/>
</dbReference>
<gene>
    <name evidence="1" type="ORF">ACFOOL_05705</name>
</gene>
<reference evidence="2" key="1">
    <citation type="journal article" date="2019" name="Int. J. Syst. Evol. Microbiol.">
        <title>The Global Catalogue of Microorganisms (GCM) 10K type strain sequencing project: providing services to taxonomists for standard genome sequencing and annotation.</title>
        <authorList>
            <consortium name="The Broad Institute Genomics Platform"/>
            <consortium name="The Broad Institute Genome Sequencing Center for Infectious Disease"/>
            <person name="Wu L."/>
            <person name="Ma J."/>
        </authorList>
    </citation>
    <scope>NUCLEOTIDE SEQUENCE [LARGE SCALE GENOMIC DNA]</scope>
    <source>
        <strain evidence="2">KCTC 42281</strain>
    </source>
</reference>
<sequence>MSQKLRIVVEAVPHGPWSGLADHIEATGAEVLAVSGDEGPIEFPAGWVPDGLVTVPAQHQRARFDQIDLDRWDTAAQEELDRRFHIAQAVARRMLEGDGGSLVHLVAAEGLPGLAGAGSAASLSYAVAGLSRGIALDLRDRVRSNVIVAEPDAAGLVAAVTLALHLCGAQGRGVSGQIAAIDAENLRLFSQSRPVRIAHRDGGWDEASLAAQIGRWASCLPRLEDMEGVTQ</sequence>
<dbReference type="SUPFAM" id="SSF51735">
    <property type="entry name" value="NAD(P)-binding Rossmann-fold domains"/>
    <property type="match status" value="1"/>
</dbReference>
<dbReference type="RefSeq" id="WP_380095690.1">
    <property type="nucleotide sequence ID" value="NZ_JBHRYD010000001.1"/>
</dbReference>
<accession>A0ABV7WY93</accession>
<evidence type="ECO:0000313" key="2">
    <source>
        <dbReference type="Proteomes" id="UP001595613"/>
    </source>
</evidence>
<keyword evidence="2" id="KW-1185">Reference proteome</keyword>
<organism evidence="1 2">
    <name type="scientific">Devosia honganensis</name>
    <dbReference type="NCBI Taxonomy" id="1610527"/>
    <lineage>
        <taxon>Bacteria</taxon>
        <taxon>Pseudomonadati</taxon>
        <taxon>Pseudomonadota</taxon>
        <taxon>Alphaproteobacteria</taxon>
        <taxon>Hyphomicrobiales</taxon>
        <taxon>Devosiaceae</taxon>
        <taxon>Devosia</taxon>
    </lineage>
</organism>
<dbReference type="Gene3D" id="3.40.50.720">
    <property type="entry name" value="NAD(P)-binding Rossmann-like Domain"/>
    <property type="match status" value="1"/>
</dbReference>
<comment type="caution">
    <text evidence="1">The sequence shown here is derived from an EMBL/GenBank/DDBJ whole genome shotgun (WGS) entry which is preliminary data.</text>
</comment>
<proteinExistence type="predicted"/>
<dbReference type="InterPro" id="IPR036291">
    <property type="entry name" value="NAD(P)-bd_dom_sf"/>
</dbReference>
<dbReference type="EMBL" id="JBHRYD010000001">
    <property type="protein sequence ID" value="MFC3704250.1"/>
    <property type="molecule type" value="Genomic_DNA"/>
</dbReference>
<name>A0ABV7WY93_9HYPH</name>
<protein>
    <submittedName>
        <fullName evidence="1">Uncharacterized protein</fullName>
    </submittedName>
</protein>